<dbReference type="RefSeq" id="WP_160802028.1">
    <property type="nucleotide sequence ID" value="NZ_WUUL01000008.1"/>
</dbReference>
<proteinExistence type="predicted"/>
<organism evidence="1 2">
    <name type="scientific">Shimazuella alba</name>
    <dbReference type="NCBI Taxonomy" id="2690964"/>
    <lineage>
        <taxon>Bacteria</taxon>
        <taxon>Bacillati</taxon>
        <taxon>Bacillota</taxon>
        <taxon>Bacilli</taxon>
        <taxon>Bacillales</taxon>
        <taxon>Thermoactinomycetaceae</taxon>
        <taxon>Shimazuella</taxon>
    </lineage>
</organism>
<comment type="caution">
    <text evidence="1">The sequence shown here is derived from an EMBL/GenBank/DDBJ whole genome shotgun (WGS) entry which is preliminary data.</text>
</comment>
<accession>A0A6I4W1P9</accession>
<name>A0A6I4W1P9_9BACL</name>
<evidence type="ECO:0000313" key="2">
    <source>
        <dbReference type="Proteomes" id="UP000430692"/>
    </source>
</evidence>
<keyword evidence="2" id="KW-1185">Reference proteome</keyword>
<sequence length="102" mass="12108">MVTGNRERRPPMISKKLKTPSNLEELKEEFFEVFRAYQKACDQVEVDIAKISGRARIKEIQKHKRFGSLTYRREVKAYEDFLEKINSLPKKTQDEFWSLIGI</sequence>
<dbReference type="AlphaFoldDB" id="A0A6I4W1P9"/>
<reference evidence="1 2" key="1">
    <citation type="submission" date="2019-12" db="EMBL/GenBank/DDBJ databases">
        <title>Whole-genome analyses of novel actinobacteria.</title>
        <authorList>
            <person name="Sahin N."/>
            <person name="Saygin H."/>
        </authorList>
    </citation>
    <scope>NUCLEOTIDE SEQUENCE [LARGE SCALE GENOMIC DNA]</scope>
    <source>
        <strain evidence="1 2">KC615</strain>
    </source>
</reference>
<dbReference type="Proteomes" id="UP000430692">
    <property type="component" value="Unassembled WGS sequence"/>
</dbReference>
<protein>
    <submittedName>
        <fullName evidence="1">Uncharacterized protein</fullName>
    </submittedName>
</protein>
<gene>
    <name evidence="1" type="ORF">GSM42_13355</name>
</gene>
<dbReference type="EMBL" id="WUUL01000008">
    <property type="protein sequence ID" value="MXQ54684.1"/>
    <property type="molecule type" value="Genomic_DNA"/>
</dbReference>
<evidence type="ECO:0000313" key="1">
    <source>
        <dbReference type="EMBL" id="MXQ54684.1"/>
    </source>
</evidence>